<evidence type="ECO:0000256" key="3">
    <source>
        <dbReference type="ARBA" id="ARBA00023034"/>
    </source>
</evidence>
<keyword evidence="5" id="KW-0175">Coiled coil</keyword>
<accession>A0A9W8DZ93</accession>
<evidence type="ECO:0000313" key="10">
    <source>
        <dbReference type="Proteomes" id="UP001150569"/>
    </source>
</evidence>
<dbReference type="Proteomes" id="UP001150569">
    <property type="component" value="Unassembled WGS sequence"/>
</dbReference>
<organism evidence="9 10">
    <name type="scientific">Tieghemiomyces parasiticus</name>
    <dbReference type="NCBI Taxonomy" id="78921"/>
    <lineage>
        <taxon>Eukaryota</taxon>
        <taxon>Fungi</taxon>
        <taxon>Fungi incertae sedis</taxon>
        <taxon>Zoopagomycota</taxon>
        <taxon>Kickxellomycotina</taxon>
        <taxon>Dimargaritomycetes</taxon>
        <taxon>Dimargaritales</taxon>
        <taxon>Dimargaritaceae</taxon>
        <taxon>Tieghemiomyces</taxon>
    </lineage>
</organism>
<dbReference type="Pfam" id="PF20649">
    <property type="entry name" value="COG5_C"/>
    <property type="match status" value="1"/>
</dbReference>
<dbReference type="InterPro" id="IPR019465">
    <property type="entry name" value="Cog5"/>
</dbReference>
<dbReference type="OrthoDB" id="18786at2759"/>
<dbReference type="GO" id="GO:0006891">
    <property type="term" value="P:intra-Golgi vesicle-mediated transport"/>
    <property type="evidence" value="ECO:0007669"/>
    <property type="project" value="InterPro"/>
</dbReference>
<dbReference type="GO" id="GO:0017119">
    <property type="term" value="C:Golgi transport complex"/>
    <property type="evidence" value="ECO:0007669"/>
    <property type="project" value="InterPro"/>
</dbReference>
<feature type="domain" description="Conserved oligomeric Golgi complex subunit 5 N-terminal" evidence="7">
    <location>
        <begin position="18"/>
        <end position="117"/>
    </location>
</feature>
<keyword evidence="3" id="KW-0333">Golgi apparatus</keyword>
<name>A0A9W8DZ93_9FUNG</name>
<feature type="domain" description="Conserved oligomeric Golgi complex subunit 5 helical" evidence="8">
    <location>
        <begin position="180"/>
        <end position="371"/>
    </location>
</feature>
<evidence type="ECO:0000313" key="9">
    <source>
        <dbReference type="EMBL" id="KAJ1925829.1"/>
    </source>
</evidence>
<evidence type="ECO:0000256" key="4">
    <source>
        <dbReference type="ARBA" id="ARBA00023136"/>
    </source>
</evidence>
<reference evidence="9" key="1">
    <citation type="submission" date="2022-07" db="EMBL/GenBank/DDBJ databases">
        <title>Phylogenomic reconstructions and comparative analyses of Kickxellomycotina fungi.</title>
        <authorList>
            <person name="Reynolds N.K."/>
            <person name="Stajich J.E."/>
            <person name="Barry K."/>
            <person name="Grigoriev I.V."/>
            <person name="Crous P."/>
            <person name="Smith M.E."/>
        </authorList>
    </citation>
    <scope>NUCLEOTIDE SEQUENCE</scope>
    <source>
        <strain evidence="9">RSA 861</strain>
    </source>
</reference>
<dbReference type="EMBL" id="JANBPT010000205">
    <property type="protein sequence ID" value="KAJ1925829.1"/>
    <property type="molecule type" value="Genomic_DNA"/>
</dbReference>
<evidence type="ECO:0000259" key="7">
    <source>
        <dbReference type="Pfam" id="PF10392"/>
    </source>
</evidence>
<feature type="coiled-coil region" evidence="5">
    <location>
        <begin position="20"/>
        <end position="79"/>
    </location>
</feature>
<keyword evidence="10" id="KW-1185">Reference proteome</keyword>
<dbReference type="PANTHER" id="PTHR13228:SF3">
    <property type="entry name" value="CONSERVED OLIGOMERIC GOLGI COMPLEX SUBUNIT 5"/>
    <property type="match status" value="1"/>
</dbReference>
<dbReference type="GO" id="GO:0000139">
    <property type="term" value="C:Golgi membrane"/>
    <property type="evidence" value="ECO:0007669"/>
    <property type="project" value="UniProtKB-SubCell"/>
</dbReference>
<evidence type="ECO:0000256" key="6">
    <source>
        <dbReference type="SAM" id="MobiDB-lite"/>
    </source>
</evidence>
<keyword evidence="4" id="KW-0472">Membrane</keyword>
<gene>
    <name evidence="9" type="ORF">IWQ60_004316</name>
</gene>
<dbReference type="InterPro" id="IPR048485">
    <property type="entry name" value="COG5_helical"/>
</dbReference>
<dbReference type="AlphaFoldDB" id="A0A9W8DZ93"/>
<evidence type="ECO:0000259" key="8">
    <source>
        <dbReference type="Pfam" id="PF20649"/>
    </source>
</evidence>
<sequence length="859" mass="93839">MAARSASHDGGQPPAAEDDLDQLNATIDQLEAEIQATIVHDYEPLLAHIAKIKTSGARLGELEQRIQSVQDVQMRLRRRVRIPYEHLTLYTNQLENLHAASEAVAQLSKFFQLTRRLRLLLDTTMTSITTPPISSPKAFGAIDESDDWAQRLITAAVTLREIDRLPGIEPHRTRVAKLSAELDAVDELRSRLINGADHCLGEGFRRSHQPDLAVGVQIYHHLGRLGPPLTALLDEELAAFATAVATWLNFTAGPKDPKVSTAATGNKFWDLLDVLLDSLAAAATKVYTLEKVLVRKRDGMVVAGGGGSVATSFQAPTLLDAVVSELGTGPVTYFWQHIAEHLLNLFQRLLQTQSAVGQTLVTNYPKLLLRLHSLYSVLAPLQSHATAAMSTATVAGSPTVHDRYDQVPENVLLLRSFGALEAGYLARLEARLSDLVATAFGIVPRATGVSGMGPGGSGLRGTGTARSHDPQPVLVPARGQITVLVRNLFNELEITQFDSALSTRILQLIMQQLTVFLRYTEKMVSTDSKAYFIGYSDATKTMPTPQLTNADLINAVGILNDQVRLNLAKFPKLDPTRTEAAVQLAPRVLNRILTPLVEHILSSIQGTVGKMYAEGAYATPPSPSADGPNATPNHQSASQARYSAYMIELAHRIRYIRRLIEKLDLPVDPCRADLVRTLGSRALLLFVRHISLVPNLRDTGKMQVTEDATQLEFSLTQLLARAKLEVKDLGDPYQALREFRTVLFMEVRQIPGCCGSHSVAIGDGKQSQGLSSQQQQQPRFTALPTSTVVQYLIGQCYPKDIPTTPAAHLGLSLPDYSDWLDTHSEAEALAMLRELVGRYVLTDGDASSDAAQALRTILL</sequence>
<feature type="region of interest" description="Disordered" evidence="6">
    <location>
        <begin position="453"/>
        <end position="472"/>
    </location>
</feature>
<dbReference type="InterPro" id="IPR049176">
    <property type="entry name" value="COG5_N"/>
</dbReference>
<evidence type="ECO:0000256" key="1">
    <source>
        <dbReference type="ARBA" id="ARBA00004395"/>
    </source>
</evidence>
<comment type="caution">
    <text evidence="9">The sequence shown here is derived from an EMBL/GenBank/DDBJ whole genome shotgun (WGS) entry which is preliminary data.</text>
</comment>
<comment type="subcellular location">
    <subcellularLocation>
        <location evidence="1">Golgi apparatus membrane</location>
        <topology evidence="1">Peripheral membrane protein</topology>
    </subcellularLocation>
</comment>
<proteinExistence type="predicted"/>
<evidence type="ECO:0000256" key="5">
    <source>
        <dbReference type="SAM" id="Coils"/>
    </source>
</evidence>
<evidence type="ECO:0000256" key="2">
    <source>
        <dbReference type="ARBA" id="ARBA00020974"/>
    </source>
</evidence>
<dbReference type="Pfam" id="PF10392">
    <property type="entry name" value="COG5_N"/>
    <property type="match status" value="1"/>
</dbReference>
<protein>
    <recommendedName>
        <fullName evidence="2">Conserved oligomeric Golgi complex subunit 5</fullName>
    </recommendedName>
</protein>
<dbReference type="PANTHER" id="PTHR13228">
    <property type="entry name" value="CONSERVED OLIGOMERIC GOLGI COMPLEX COMPONENT 5"/>
    <property type="match status" value="1"/>
</dbReference>